<dbReference type="GO" id="GO:0015629">
    <property type="term" value="C:actin cytoskeleton"/>
    <property type="evidence" value="ECO:0007669"/>
    <property type="project" value="TreeGrafter"/>
</dbReference>
<accession>U4U8P5</accession>
<dbReference type="GO" id="GO:0030833">
    <property type="term" value="P:regulation of actin filament polymerization"/>
    <property type="evidence" value="ECO:0007669"/>
    <property type="project" value="TreeGrafter"/>
</dbReference>
<dbReference type="GO" id="GO:0030136">
    <property type="term" value="C:clathrin-coated vesicle"/>
    <property type="evidence" value="ECO:0007669"/>
    <property type="project" value="TreeGrafter"/>
</dbReference>
<dbReference type="InterPro" id="IPR017248">
    <property type="entry name" value="HAX-1"/>
</dbReference>
<dbReference type="Proteomes" id="UP000030742">
    <property type="component" value="Unassembled WGS sequence"/>
</dbReference>
<feature type="region of interest" description="Disordered" evidence="1">
    <location>
        <begin position="94"/>
        <end position="135"/>
    </location>
</feature>
<sequence>MDLFRKLFGLPPQPYNSPNFDQENTSIKPPENGRNFNIFTDPLEMHRYLEQQMDMLATSFGMLNFGHLFGKIVIPICTLYPNMHLPEGALEKFHGDDPYQEEGFSPNSRDSFLNTDYESPSYEYPSNSGKADKDLDGKLNLTELDALFNKPDERETGFAGGNPFGRSSGTFKKSVEVRTVLSPDGSYKLQKIVIDSEGNKETTVTKIIDDKEYTTIRRQYMDH</sequence>
<dbReference type="PANTHER" id="PTHR14938:SF2">
    <property type="entry name" value="HCLS1-ASSOCIATED PROTEIN X-1"/>
    <property type="match status" value="1"/>
</dbReference>
<reference evidence="2 3" key="1">
    <citation type="journal article" date="2013" name="Genome Biol.">
        <title>Draft genome of the mountain pine beetle, Dendroctonus ponderosae Hopkins, a major forest pest.</title>
        <authorList>
            <person name="Keeling C.I."/>
            <person name="Yuen M.M."/>
            <person name="Liao N.Y."/>
            <person name="Docking T.R."/>
            <person name="Chan S.K."/>
            <person name="Taylor G.A."/>
            <person name="Palmquist D.L."/>
            <person name="Jackman S.D."/>
            <person name="Nguyen A."/>
            <person name="Li M."/>
            <person name="Henderson H."/>
            <person name="Janes J.K."/>
            <person name="Zhao Y."/>
            <person name="Pandoh P."/>
            <person name="Moore R."/>
            <person name="Sperling F.A."/>
            <person name="Huber D.P."/>
            <person name="Birol I."/>
            <person name="Jones S.J."/>
            <person name="Bohlmann J."/>
        </authorList>
    </citation>
    <scope>NUCLEOTIDE SEQUENCE</scope>
</reference>
<evidence type="ECO:0000256" key="1">
    <source>
        <dbReference type="SAM" id="MobiDB-lite"/>
    </source>
</evidence>
<feature type="compositionally biased region" description="Low complexity" evidence="1">
    <location>
        <begin position="117"/>
        <end position="126"/>
    </location>
</feature>
<protein>
    <submittedName>
        <fullName evidence="2">Uncharacterized protein</fullName>
    </submittedName>
</protein>
<dbReference type="GO" id="GO:0043066">
    <property type="term" value="P:negative regulation of apoptotic process"/>
    <property type="evidence" value="ECO:0007669"/>
    <property type="project" value="InterPro"/>
</dbReference>
<organism evidence="2 3">
    <name type="scientific">Dendroctonus ponderosae</name>
    <name type="common">Mountain pine beetle</name>
    <dbReference type="NCBI Taxonomy" id="77166"/>
    <lineage>
        <taxon>Eukaryota</taxon>
        <taxon>Metazoa</taxon>
        <taxon>Ecdysozoa</taxon>
        <taxon>Arthropoda</taxon>
        <taxon>Hexapoda</taxon>
        <taxon>Insecta</taxon>
        <taxon>Pterygota</taxon>
        <taxon>Neoptera</taxon>
        <taxon>Endopterygota</taxon>
        <taxon>Coleoptera</taxon>
        <taxon>Polyphaga</taxon>
        <taxon>Cucujiformia</taxon>
        <taxon>Curculionidae</taxon>
        <taxon>Scolytinae</taxon>
        <taxon>Dendroctonus</taxon>
    </lineage>
</organism>
<dbReference type="GO" id="GO:0016529">
    <property type="term" value="C:sarcoplasmic reticulum"/>
    <property type="evidence" value="ECO:0007669"/>
    <property type="project" value="TreeGrafter"/>
</dbReference>
<dbReference type="AlphaFoldDB" id="U4U8P5"/>
<name>U4U8P5_DENPD</name>
<dbReference type="GO" id="GO:0005739">
    <property type="term" value="C:mitochondrion"/>
    <property type="evidence" value="ECO:0007669"/>
    <property type="project" value="TreeGrafter"/>
</dbReference>
<evidence type="ECO:0000313" key="3">
    <source>
        <dbReference type="Proteomes" id="UP000030742"/>
    </source>
</evidence>
<dbReference type="GO" id="GO:0016324">
    <property type="term" value="C:apical plasma membrane"/>
    <property type="evidence" value="ECO:0007669"/>
    <property type="project" value="TreeGrafter"/>
</dbReference>
<dbReference type="OrthoDB" id="5562606at2759"/>
<proteinExistence type="predicted"/>
<dbReference type="PANTHER" id="PTHR14938">
    <property type="entry name" value="HCLS1-ASSOCIATED PROTEIN X-1"/>
    <property type="match status" value="1"/>
</dbReference>
<dbReference type="EMBL" id="KB631899">
    <property type="protein sequence ID" value="ERL86971.1"/>
    <property type="molecule type" value="Genomic_DNA"/>
</dbReference>
<gene>
    <name evidence="2" type="ORF">D910_04374</name>
</gene>
<evidence type="ECO:0000313" key="2">
    <source>
        <dbReference type="EMBL" id="ERL86971.1"/>
    </source>
</evidence>
<feature type="compositionally biased region" description="Polar residues" evidence="1">
    <location>
        <begin position="105"/>
        <end position="116"/>
    </location>
</feature>